<keyword evidence="2" id="KW-1185">Reference proteome</keyword>
<accession>A0A9D3XJ33</accession>
<evidence type="ECO:0000313" key="1">
    <source>
        <dbReference type="EMBL" id="KAH1181504.1"/>
    </source>
</evidence>
<proteinExistence type="predicted"/>
<evidence type="ECO:0000313" key="2">
    <source>
        <dbReference type="Proteomes" id="UP000827986"/>
    </source>
</evidence>
<sequence length="210" mass="22849">MSWDLKGTWLCTVGHPQLVSVPPRGDPESKSPSLFCRETTGPGSFLAPALPESQTFLSPSPTGHQLCPAPPPANLLSTAEPLGLLLAMGPDHKDPTLIPPSVVLPLNWEICFLLRHELLPNRPSTLLPSALRGSPQLPFRSLQLTRARPCLLASPSRRADALAGRQRLQRNGARCRGHRQGLEFVPIGPQCQTPSWEQDHGSYQHSTFSG</sequence>
<gene>
    <name evidence="1" type="ORF">KIL84_005230</name>
</gene>
<comment type="caution">
    <text evidence="1">The sequence shown here is derived from an EMBL/GenBank/DDBJ whole genome shotgun (WGS) entry which is preliminary data.</text>
</comment>
<reference evidence="1" key="1">
    <citation type="submission" date="2021-09" db="EMBL/GenBank/DDBJ databases">
        <title>The genome of Mauremys mutica provides insights into the evolution of semi-aquatic lifestyle.</title>
        <authorList>
            <person name="Gong S."/>
            <person name="Gao Y."/>
        </authorList>
    </citation>
    <scope>NUCLEOTIDE SEQUENCE</scope>
    <source>
        <strain evidence="1">MM-2020</strain>
        <tissue evidence="1">Muscle</tissue>
    </source>
</reference>
<dbReference type="EMBL" id="JAHDVG010000468">
    <property type="protein sequence ID" value="KAH1181504.1"/>
    <property type="molecule type" value="Genomic_DNA"/>
</dbReference>
<dbReference type="AlphaFoldDB" id="A0A9D3XJ33"/>
<dbReference type="Proteomes" id="UP000827986">
    <property type="component" value="Unassembled WGS sequence"/>
</dbReference>
<name>A0A9D3XJ33_9SAUR</name>
<organism evidence="1 2">
    <name type="scientific">Mauremys mutica</name>
    <name type="common">yellowpond turtle</name>
    <dbReference type="NCBI Taxonomy" id="74926"/>
    <lineage>
        <taxon>Eukaryota</taxon>
        <taxon>Metazoa</taxon>
        <taxon>Chordata</taxon>
        <taxon>Craniata</taxon>
        <taxon>Vertebrata</taxon>
        <taxon>Euteleostomi</taxon>
        <taxon>Archelosauria</taxon>
        <taxon>Testudinata</taxon>
        <taxon>Testudines</taxon>
        <taxon>Cryptodira</taxon>
        <taxon>Durocryptodira</taxon>
        <taxon>Testudinoidea</taxon>
        <taxon>Geoemydidae</taxon>
        <taxon>Geoemydinae</taxon>
        <taxon>Mauremys</taxon>
    </lineage>
</organism>
<protein>
    <submittedName>
        <fullName evidence="1">Uncharacterized protein</fullName>
    </submittedName>
</protein>